<gene>
    <name evidence="4" type="ORF">PGO_140020</name>
</gene>
<keyword evidence="5" id="KW-1185">Reference proteome</keyword>
<dbReference type="OrthoDB" id="386780at2759"/>
<reference evidence="5" key="1">
    <citation type="submission" date="2017-04" db="EMBL/GenBank/DDBJ databases">
        <title>Plasmodium gonderi genome.</title>
        <authorList>
            <person name="Arisue N."/>
            <person name="Honma H."/>
            <person name="Kawai S."/>
            <person name="Tougan T."/>
            <person name="Tanabe K."/>
            <person name="Horii T."/>
        </authorList>
    </citation>
    <scope>NUCLEOTIDE SEQUENCE [LARGE SCALE GENOMIC DNA]</scope>
    <source>
        <strain evidence="5">ATCC 30045</strain>
    </source>
</reference>
<proteinExistence type="predicted"/>
<sequence length="2777" mass="325221">MIWTLLYNFIFIILVSNIDVNGRTSRKPQKKLKFPILDGNIIRSNQFQYESEEKKYENNKINGDEKKKSHAYNNISSFRAPENHGYGRKSPYYLHIKRDGEYRHDTNSNNELSINEKLNTISNAFIQNGRVTKGKNKNTPNNAPKVNNPRASLNLPSPQSSTLSNTTENLDYMDVTFDSIFPVISQLSPYFAYIYFFDEVKRISVSHQEIKARYDQIYNNNVQKLLNEIPKAINSCKNEKDVLKRLINTLEDPNMLKKENIVYDKKYNEYENKKDEFLQCLLNKNNDNIFDMYDMETNILNMLENLKCQMSCDTKTFFNMIKTYLVEFEKISYTEYDNYINQYKSSYNSFSNYMRKIVKIIDDKYIINSISFTLMEMKYIMERFDYHLEKAKNSMDIVASFSNVNEREMKIKKNLIENYFTVSSNYSIFKLSADSLVILQKALIHKEKIIKNLFGSIISDLEKKMTNILDSLYFMRECSTMISASEETLKFAEDACNRDPRIIESFKLYTNLEITKIKKDYDKKIIEIREVKKSIELHTTSIKSACNDNMIIKDFIEDKKKSTHSDSSPQEKVKNLLSIIEYMDDKKQTITDNVNRMNDYSNKNKELRTKIHTLVDAVKDQEKNIEDLIRKEQEIRLIKENIKIKLEYIKGIIEKLNDIIYINKNINNEFEEIDKIIKETLFNKDDFDNKKTELHTKIKETMNTFYSGDLQVFVEKLSSFLKNHEVLYEKEDSKGKLEELLKSTIEEEETLKRMKCESVSEIINTLKGEEKKILTLKNDIINKQFENIHSEMTKLSNQLQIEYEDFERSVSDYEAEKQKLAEHKDKIIKRKNMFAENEHENDEDVPEGQNTYNEFVQDKENILKKETVITSKINKLREKIQNVKSELQKHGDVMQNFEINYRKSASNTKALLEKIKNANHELKLNEDEKNFIVTKGILMKTMEEIENTKRNIGTLKNLNVTSKRSKVNKQNIESLIKNKDILKEKIEIHIQNVENDKLIEPTSKTQFIMNLNREKNNIDQQLKDIYINELKEAVDKTLSYCQTVRENVMNNNGTSAEVLDKNEIDWVGMNVKIQELHGTYLALDRNVNDLINKQYGEIITLISKHIIDEGNDVEIRAEKFIHDLEKLKTRLSSFENNEYIKKYENSIKEELGKLKAMSDKILKEIDENYDKLIIIKIKSTDYVAESNKVKNKQIDSSEKNDKTNMFNKNRDDMEKINENISHASKELDSIKKVENMSKEIDILEIQYDRVLIKHMVQMINDKNTETSGIMDKIKSYIENIEKIKSKIFDERRKNTSDLMYSQYDEESKTNSKKVEEILENAIKRKEESENGQNMENVKNIKSEVINYLQQATDYYNAVEKALGDIKNVHNLLLSTNGKSIAEEISKNTSEAYTLREKTKNEFEKMHNVIDDVKKQLDQAKDLQKNIHTDLDGEQIDDKVKQIKQIHYNIENKKDGIDEYLTNIRAHKENCLLEIRNAERGKIKIDFLQENKGNHELRDIAIEKINENIDTCKTYEKEVLKIEEDSIKEHDLFLTLINNISDALKESLILGVETKSKKRKIDATTIMKDIEKEYTEIKEELQQSVEYLNQLEKKYTIITGEDELNNQTSMDAKVSLQYNIEKAKHNLLKIKNIENEVESISSRAKNSFDLMSKFSALNESNVLENVEKEAEECIKYLGKIKEEKKLMMEKRDNFNVIKSENKNIEEDLKKHCKLFEIGLLNKINEMVNNKKSYMDSAKERLISSIRNFTSLFNGFNLKDYKIGKNLEDYKRKINELNNEFLKLYELIQHNVKNGSENSTDPDGAKVLREESKNELKKLENIEEETKKYLRDVNKIESFRLIHYMKENVDELNEKCKKEYSEVDEGNNAIEKIIGDIKKLKDKNSSSTKLVEAIERNDDIKKKKNHFSYKIDAKDIFDQIVKSAKFINITIVNELSAQAYLQNTTPMQLEPNSEIIFESEQFAEDTDKLNVHKNIQDAYNSVLQIHKHSDDIIKKQEECEMLVNEGKYICFKIKSINELKDTIEKTNIKKSTIANEINNAFSKLSELNRIKCSYENCTDILKENYAENLKQQRDTFNEAKSSNADKSKLNDYMKRVENEFESLNILEKTIEILNANETSQEVIEDKKSSILQIITKLEDIENKIKDVNSSYDELLGKGRQCEIYKYTSIINSLNNQINDYSIIINRKKENIEEYLKLIQNNYRSIYKDVESLSENLDGKSINGYDKAKIEEANKLSLELTTAVYEYEEIIHTMKNEFIVINEKTKIDDLENSAKKLKIYYTNLNNKEDIIKEFHNKINLIKLQEIKATSEKYFDIAKIFTDVLEDQKKALMNTQNKQNDLKHKVTEIEKELINLDISFTLVSINAFDEIYKKIKSKVEELSKLEETNLNELKKVKRYKEYGLYLLNRKENLLGDIDKYVERDKLKNENNEMKNEIRNYITGTNKIQSILSETVQILLENIKKNEKLCASNNIKDFISRIVKIADDTRENFKKSFPEKEKFYQIESYYKEIKAIVNEIDTNSEINLFIEDTNKNIQDRIASTQNSEDVEKIKEVIIHITNNHTKAKATLSQVSNALNRIKTKKKEMDTLFVSLSKEHINNYNSAKNFMNDSNNIIKIFEDHLGKISSLIKYSENEINELEKKMHNILNAPVIDNASDGQKKLLGDIEEQREKLYEEEVPKLSREQNNSDESDLNDGNNTTENKNGYHSKPGGDTTRILYAQVILGLSVCYGIAFIAFNRNDEEKIGDHSLDEEFEGGVAFNGDDKEEVIDVCFDENYDSE</sequence>
<feature type="coiled-coil region" evidence="1">
    <location>
        <begin position="796"/>
        <end position="830"/>
    </location>
</feature>
<evidence type="ECO:0000256" key="1">
    <source>
        <dbReference type="SAM" id="Coils"/>
    </source>
</evidence>
<dbReference type="RefSeq" id="XP_028545797.1">
    <property type="nucleotide sequence ID" value="XM_028689996.1"/>
</dbReference>
<feature type="coiled-coil region" evidence="1">
    <location>
        <begin position="873"/>
        <end position="1028"/>
    </location>
</feature>
<dbReference type="GeneID" id="39749951"/>
<keyword evidence="3" id="KW-0732">Signal</keyword>
<feature type="coiled-coil region" evidence="1">
    <location>
        <begin position="1395"/>
        <end position="1425"/>
    </location>
</feature>
<dbReference type="OMA" id="CKLERGY"/>
<keyword evidence="1" id="KW-0175">Coiled coil</keyword>
<dbReference type="Proteomes" id="UP000195521">
    <property type="component" value="Unassembled WGS sequence"/>
</dbReference>
<feature type="coiled-coil region" evidence="1">
    <location>
        <begin position="1213"/>
        <end position="1253"/>
    </location>
</feature>
<feature type="region of interest" description="Disordered" evidence="2">
    <location>
        <begin position="2672"/>
        <end position="2708"/>
    </location>
</feature>
<feature type="coiled-coil region" evidence="1">
    <location>
        <begin position="2321"/>
        <end position="2384"/>
    </location>
</feature>
<accession>A0A1Y1JNV1</accession>
<comment type="caution">
    <text evidence="4">The sequence shown here is derived from an EMBL/GenBank/DDBJ whole genome shotgun (WGS) entry which is preliminary data.</text>
</comment>
<feature type="signal peptide" evidence="3">
    <location>
        <begin position="1"/>
        <end position="17"/>
    </location>
</feature>
<dbReference type="EMBL" id="BDQF01000015">
    <property type="protein sequence ID" value="GAW83208.1"/>
    <property type="molecule type" value="Genomic_DNA"/>
</dbReference>
<name>A0A1Y1JNV1_PLAGO</name>
<feature type="coiled-coil region" evidence="1">
    <location>
        <begin position="597"/>
        <end position="638"/>
    </location>
</feature>
<evidence type="ECO:0000256" key="2">
    <source>
        <dbReference type="SAM" id="MobiDB-lite"/>
    </source>
</evidence>
<evidence type="ECO:0000313" key="4">
    <source>
        <dbReference type="EMBL" id="GAW83208.1"/>
    </source>
</evidence>
<feature type="region of interest" description="Disordered" evidence="2">
    <location>
        <begin position="127"/>
        <end position="164"/>
    </location>
</feature>
<evidence type="ECO:0000313" key="5">
    <source>
        <dbReference type="Proteomes" id="UP000195521"/>
    </source>
</evidence>
<evidence type="ECO:0000256" key="3">
    <source>
        <dbReference type="SAM" id="SignalP"/>
    </source>
</evidence>
<feature type="compositionally biased region" description="Polar residues" evidence="2">
    <location>
        <begin position="137"/>
        <end position="164"/>
    </location>
</feature>
<feature type="coiled-coil region" evidence="1">
    <location>
        <begin position="1566"/>
        <end position="1593"/>
    </location>
</feature>
<feature type="chain" id="PRO_5012937339" evidence="3">
    <location>
        <begin position="18"/>
        <end position="2777"/>
    </location>
</feature>
<feature type="coiled-coil region" evidence="1">
    <location>
        <begin position="2060"/>
        <end position="2188"/>
    </location>
</feature>
<feature type="coiled-coil region" evidence="1">
    <location>
        <begin position="1765"/>
        <end position="1830"/>
    </location>
</feature>
<protein>
    <submittedName>
        <fullName evidence="4">Variable surface protein</fullName>
    </submittedName>
</protein>
<feature type="compositionally biased region" description="Polar residues" evidence="2">
    <location>
        <begin position="2691"/>
        <end position="2702"/>
    </location>
</feature>
<organism evidence="4 5">
    <name type="scientific">Plasmodium gonderi</name>
    <dbReference type="NCBI Taxonomy" id="77519"/>
    <lineage>
        <taxon>Eukaryota</taxon>
        <taxon>Sar</taxon>
        <taxon>Alveolata</taxon>
        <taxon>Apicomplexa</taxon>
        <taxon>Aconoidasida</taxon>
        <taxon>Haemosporida</taxon>
        <taxon>Plasmodiidae</taxon>
        <taxon>Plasmodium</taxon>
        <taxon>Plasmodium (Plasmodium)</taxon>
    </lineage>
</organism>
<feature type="coiled-coil region" evidence="1">
    <location>
        <begin position="1117"/>
        <end position="1160"/>
    </location>
</feature>